<sequence length="537" mass="61785">MIKKEKVIVSIVSVLIIIIGFMLLFNRKKIENILKNNKSISKIYENSEKKKNEKIFDIKLKDGKLKRILESLSPDKMEMAVSILKDGKLVDFINNPDIASYSENTDYNKAVENAKVIKGLKELALLSPELGKYFKEDLIKSNFDNNIKTIENRPEVIKIKDRITKLLPIKNSKDTFDQLSEENLIEISEILSKSPITVEFVEKKDMKKYDLEEIVEISKTLYKIGNVNPSLAIEIEEMLKGFDIRKAALYGDLYVQDEKYEKELKKEYEEKNYTFEDPFIRYNPYGRTPLAYGMKYEPSSDTELLKVTIMGIGGMPNFSYEKKYVSGDILPIVGLYPKVENIVLIEQLNPNDKKVIKSKKLKLKTIPIDDKLPAIYIEKRVPGSIQPGFNLASYNLKDEGLPFAFDSMGNIRYILKTGKEMRKVKIEKEDSGVWEVKNDEDKFQLDILGKILGRIGRDDEDAASKNKKTKYLIRNNNILTVVSYRDEAYPTALFSEYGLDSKDEIFKAIIFYDKNGADENIIEDGERVVLYEGDSEN</sequence>
<dbReference type="EMBL" id="AXZF01000108">
    <property type="protein sequence ID" value="ERT67789.1"/>
    <property type="molecule type" value="Genomic_DNA"/>
</dbReference>
<keyword evidence="1" id="KW-1133">Transmembrane helix</keyword>
<evidence type="ECO:0008006" key="4">
    <source>
        <dbReference type="Google" id="ProtNLM"/>
    </source>
</evidence>
<dbReference type="STRING" id="1319815.HMPREF0202_02275"/>
<organism evidence="2 3">
    <name type="scientific">Cetobacterium somerae ATCC BAA-474</name>
    <dbReference type="NCBI Taxonomy" id="1319815"/>
    <lineage>
        <taxon>Bacteria</taxon>
        <taxon>Fusobacteriati</taxon>
        <taxon>Fusobacteriota</taxon>
        <taxon>Fusobacteriia</taxon>
        <taxon>Fusobacteriales</taxon>
        <taxon>Fusobacteriaceae</taxon>
        <taxon>Cetobacterium</taxon>
    </lineage>
</organism>
<reference evidence="2 3" key="1">
    <citation type="submission" date="2013-08" db="EMBL/GenBank/DDBJ databases">
        <authorList>
            <person name="Weinstock G."/>
            <person name="Sodergren E."/>
            <person name="Wylie T."/>
            <person name="Fulton L."/>
            <person name="Fulton R."/>
            <person name="Fronick C."/>
            <person name="O'Laughlin M."/>
            <person name="Godfrey J."/>
            <person name="Miner T."/>
            <person name="Herter B."/>
            <person name="Appelbaum E."/>
            <person name="Cordes M."/>
            <person name="Lek S."/>
            <person name="Wollam A."/>
            <person name="Pepin K.H."/>
            <person name="Palsikar V.B."/>
            <person name="Mitreva M."/>
            <person name="Wilson R.K."/>
        </authorList>
    </citation>
    <scope>NUCLEOTIDE SEQUENCE [LARGE SCALE GENOMIC DNA]</scope>
    <source>
        <strain evidence="2 3">ATCC BAA-474</strain>
    </source>
</reference>
<keyword evidence="3" id="KW-1185">Reference proteome</keyword>
<evidence type="ECO:0000256" key="1">
    <source>
        <dbReference type="SAM" id="Phobius"/>
    </source>
</evidence>
<dbReference type="InterPro" id="IPR038477">
    <property type="entry name" value="ASST_N_sf"/>
</dbReference>
<accession>U7V9H3</accession>
<dbReference type="RefSeq" id="WP_023051807.1">
    <property type="nucleotide sequence ID" value="NZ_CP173065.2"/>
</dbReference>
<proteinExistence type="predicted"/>
<evidence type="ECO:0000313" key="2">
    <source>
        <dbReference type="EMBL" id="ERT67789.1"/>
    </source>
</evidence>
<dbReference type="HOGENOM" id="CLU_486408_0_0_0"/>
<dbReference type="Gene3D" id="2.60.40.3100">
    <property type="entry name" value="Arylsulphate sulphotransferase monomer, N-terminal domain"/>
    <property type="match status" value="1"/>
</dbReference>
<gene>
    <name evidence="2" type="ORF">HMPREF0202_02275</name>
</gene>
<comment type="caution">
    <text evidence="2">The sequence shown here is derived from an EMBL/GenBank/DDBJ whole genome shotgun (WGS) entry which is preliminary data.</text>
</comment>
<keyword evidence="1" id="KW-0812">Transmembrane</keyword>
<keyword evidence="1" id="KW-0472">Membrane</keyword>
<protein>
    <recommendedName>
        <fullName evidence="4">Arylsulfotransferase N-terminal domain-containing protein</fullName>
    </recommendedName>
</protein>
<feature type="transmembrane region" description="Helical" evidence="1">
    <location>
        <begin position="7"/>
        <end position="25"/>
    </location>
</feature>
<dbReference type="AlphaFoldDB" id="U7V9H3"/>
<dbReference type="eggNOG" id="ENOG5030J8V">
    <property type="taxonomic scope" value="Bacteria"/>
</dbReference>
<name>U7V9H3_9FUSO</name>
<dbReference type="Proteomes" id="UP000017081">
    <property type="component" value="Unassembled WGS sequence"/>
</dbReference>
<evidence type="ECO:0000313" key="3">
    <source>
        <dbReference type="Proteomes" id="UP000017081"/>
    </source>
</evidence>